<dbReference type="Proteomes" id="UP000198897">
    <property type="component" value="Unassembled WGS sequence"/>
</dbReference>
<feature type="compositionally biased region" description="Basic and acidic residues" evidence="1">
    <location>
        <begin position="51"/>
        <end position="66"/>
    </location>
</feature>
<evidence type="ECO:0000313" key="2">
    <source>
        <dbReference type="EMBL" id="SFF54921.1"/>
    </source>
</evidence>
<protein>
    <recommendedName>
        <fullName evidence="4">DUF3892 domain-containing protein</fullName>
    </recommendedName>
</protein>
<dbReference type="Pfam" id="PF13031">
    <property type="entry name" value="DUF3892"/>
    <property type="match status" value="1"/>
</dbReference>
<keyword evidence="3" id="KW-1185">Reference proteome</keyword>
<accession>A0A1I2JQF7</accession>
<dbReference type="OrthoDB" id="1647761at2"/>
<dbReference type="RefSeq" id="WP_089749311.1">
    <property type="nucleotide sequence ID" value="NZ_FOOG01000001.1"/>
</dbReference>
<evidence type="ECO:0008006" key="4">
    <source>
        <dbReference type="Google" id="ProtNLM"/>
    </source>
</evidence>
<reference evidence="3" key="1">
    <citation type="submission" date="2016-10" db="EMBL/GenBank/DDBJ databases">
        <authorList>
            <person name="Varghese N."/>
            <person name="Submissions S."/>
        </authorList>
    </citation>
    <scope>NUCLEOTIDE SEQUENCE [LARGE SCALE GENOMIC DNA]</scope>
    <source>
        <strain evidence="3">FP5</strain>
    </source>
</reference>
<organism evidence="2 3">
    <name type="scientific">Halobacillus alkaliphilus</name>
    <dbReference type="NCBI Taxonomy" id="396056"/>
    <lineage>
        <taxon>Bacteria</taxon>
        <taxon>Bacillati</taxon>
        <taxon>Bacillota</taxon>
        <taxon>Bacilli</taxon>
        <taxon>Bacillales</taxon>
        <taxon>Bacillaceae</taxon>
        <taxon>Halobacillus</taxon>
    </lineage>
</organism>
<evidence type="ECO:0000256" key="1">
    <source>
        <dbReference type="SAM" id="MobiDB-lite"/>
    </source>
</evidence>
<sequence length="74" mass="8349">MAEQIIAVRKNEEGSIVEMKLSSGRIVDYHEAHQLARNGELEHVNLIRGKDGEDHLRSQPDGKIDNNLDNLPSF</sequence>
<dbReference type="AlphaFoldDB" id="A0A1I2JQF7"/>
<proteinExistence type="predicted"/>
<dbReference type="InterPro" id="IPR024997">
    <property type="entry name" value="DUF3892"/>
</dbReference>
<feature type="region of interest" description="Disordered" evidence="1">
    <location>
        <begin position="51"/>
        <end position="74"/>
    </location>
</feature>
<dbReference type="EMBL" id="FOOG01000001">
    <property type="protein sequence ID" value="SFF54921.1"/>
    <property type="molecule type" value="Genomic_DNA"/>
</dbReference>
<evidence type="ECO:0000313" key="3">
    <source>
        <dbReference type="Proteomes" id="UP000198897"/>
    </source>
</evidence>
<name>A0A1I2JQF7_9BACI</name>
<gene>
    <name evidence="2" type="ORF">SAMN05216353_101247</name>
</gene>